<dbReference type="PROSITE" id="PS50005">
    <property type="entry name" value="TPR"/>
    <property type="match status" value="2"/>
</dbReference>
<dbReference type="InterPro" id="IPR024111">
    <property type="entry name" value="PEX5/PEX5L"/>
</dbReference>
<dbReference type="PANTHER" id="PTHR10130">
    <property type="entry name" value="PEROXISOMAL TARGETING SIGNAL 1 RECEPTOR PEX5"/>
    <property type="match status" value="1"/>
</dbReference>
<evidence type="ECO:0000256" key="2">
    <source>
        <dbReference type="ARBA" id="ARBA00004496"/>
    </source>
</evidence>
<dbReference type="VEuPathDB" id="ToxoDB:ETH2_0404900"/>
<dbReference type="InterPro" id="IPR011990">
    <property type="entry name" value="TPR-like_helical_dom_sf"/>
</dbReference>
<accession>U6L6L2</accession>
<evidence type="ECO:0000256" key="3">
    <source>
        <dbReference type="ARBA" id="ARBA00005348"/>
    </source>
</evidence>
<reference evidence="9" key="2">
    <citation type="submission" date="2013-10" db="EMBL/GenBank/DDBJ databases">
        <authorList>
            <person name="Aslett M."/>
        </authorList>
    </citation>
    <scope>NUCLEOTIDE SEQUENCE [LARGE SCALE GENOMIC DNA]</scope>
    <source>
        <strain evidence="9">Houghton</strain>
    </source>
</reference>
<feature type="repeat" description="TPR" evidence="8">
    <location>
        <begin position="308"/>
        <end position="341"/>
    </location>
</feature>
<organism evidence="9 10">
    <name type="scientific">Eimeria tenella</name>
    <name type="common">Coccidian parasite</name>
    <dbReference type="NCBI Taxonomy" id="5802"/>
    <lineage>
        <taxon>Eukaryota</taxon>
        <taxon>Sar</taxon>
        <taxon>Alveolata</taxon>
        <taxon>Apicomplexa</taxon>
        <taxon>Conoidasida</taxon>
        <taxon>Coccidia</taxon>
        <taxon>Eucoccidiorida</taxon>
        <taxon>Eimeriorina</taxon>
        <taxon>Eimeriidae</taxon>
        <taxon>Eimeria</taxon>
    </lineage>
</organism>
<evidence type="ECO:0000256" key="5">
    <source>
        <dbReference type="ARBA" id="ARBA00022737"/>
    </source>
</evidence>
<keyword evidence="10" id="KW-1185">Reference proteome</keyword>
<evidence type="ECO:0000256" key="7">
    <source>
        <dbReference type="ARBA" id="ARBA00023140"/>
    </source>
</evidence>
<dbReference type="Gene3D" id="1.25.40.10">
    <property type="entry name" value="Tetratricopeptide repeat domain"/>
    <property type="match status" value="1"/>
</dbReference>
<dbReference type="VEuPathDB" id="ToxoDB:ETH_00039305"/>
<sequence>MLSAEGEPVDWDTVLAAKEVQQQNPDEGFAAEGFAAAAAAAKDPQEAPSDFEASLRELEETWKRAHANGEIDAEELGLFQSIFKSEDMERILEQDPKERIEEMFDVSMGDATEGEEALLGFSRENPYLGSGEGLEAANKLIKEGKLQQAVWVLEAEVQKNPSSSEGWRLLGQCHADREQDVEAIHCLKKGHSVDPYNLDSLMALGVSLTNELDVSQALLYLRTWLTNHDDFQNLPGLSERPPEDFHLLKAELVSLFEAALQQPEAAAAAAAAELHSALGVLYNIDRHYDEALLHLAEALKHAKEEAVASLWNKIGATLANSGRSAAALVAYSQTLKLKPNYPRAWTNLGVAKANLGQMEEALQHYLVALELNPAATHLWYYIRSALISLSN</sequence>
<dbReference type="GO" id="GO:0005829">
    <property type="term" value="C:cytosol"/>
    <property type="evidence" value="ECO:0007669"/>
    <property type="project" value="TreeGrafter"/>
</dbReference>
<dbReference type="AlphaFoldDB" id="U6L6L2"/>
<dbReference type="Pfam" id="PF13432">
    <property type="entry name" value="TPR_16"/>
    <property type="match status" value="2"/>
</dbReference>
<evidence type="ECO:0000313" key="10">
    <source>
        <dbReference type="Proteomes" id="UP000030747"/>
    </source>
</evidence>
<dbReference type="SUPFAM" id="SSF48452">
    <property type="entry name" value="TPR-like"/>
    <property type="match status" value="1"/>
</dbReference>
<protein>
    <submittedName>
        <fullName evidence="9">TPR domain-containing protein, putative</fullName>
    </submittedName>
</protein>
<dbReference type="PROSITE" id="PS50293">
    <property type="entry name" value="TPR_REGION"/>
    <property type="match status" value="1"/>
</dbReference>
<dbReference type="Proteomes" id="UP000030747">
    <property type="component" value="Unassembled WGS sequence"/>
</dbReference>
<dbReference type="GO" id="GO:0016560">
    <property type="term" value="P:protein import into peroxisome matrix, docking"/>
    <property type="evidence" value="ECO:0007669"/>
    <property type="project" value="TreeGrafter"/>
</dbReference>
<keyword evidence="5" id="KW-0677">Repeat</keyword>
<keyword evidence="4" id="KW-0963">Cytoplasm</keyword>
<dbReference type="GO" id="GO:0005052">
    <property type="term" value="F:peroxisome matrix targeting signal-1 binding"/>
    <property type="evidence" value="ECO:0007669"/>
    <property type="project" value="TreeGrafter"/>
</dbReference>
<reference evidence="9" key="1">
    <citation type="submission" date="2013-10" db="EMBL/GenBank/DDBJ databases">
        <title>Genomic analysis of the causative agents of coccidiosis in chickens.</title>
        <authorList>
            <person name="Reid A.J."/>
            <person name="Blake D."/>
            <person name="Billington K."/>
            <person name="Browne H."/>
            <person name="Dunn M."/>
            <person name="Hung S."/>
            <person name="Kawahara F."/>
            <person name="Miranda-Saavedra D."/>
            <person name="Mourier T."/>
            <person name="Nagra H."/>
            <person name="Otto T.D."/>
            <person name="Rawlings N."/>
            <person name="Sanchez A."/>
            <person name="Sanders M."/>
            <person name="Subramaniam C."/>
            <person name="Tay Y."/>
            <person name="Dear P."/>
            <person name="Doerig C."/>
            <person name="Gruber A."/>
            <person name="Parkinson J."/>
            <person name="Shirley M."/>
            <person name="Wan K.L."/>
            <person name="Berriman M."/>
            <person name="Tomley F."/>
            <person name="Pain A."/>
        </authorList>
    </citation>
    <scope>NUCLEOTIDE SEQUENCE [LARGE SCALE GENOMIC DNA]</scope>
    <source>
        <strain evidence="9">Houghton</strain>
    </source>
</reference>
<name>U6L6L2_EIMTE</name>
<proteinExistence type="inferred from homology"/>
<evidence type="ECO:0000256" key="6">
    <source>
        <dbReference type="ARBA" id="ARBA00022803"/>
    </source>
</evidence>
<dbReference type="GeneID" id="25256902"/>
<evidence type="ECO:0000313" key="9">
    <source>
        <dbReference type="EMBL" id="CDJ44843.1"/>
    </source>
</evidence>
<dbReference type="RefSeq" id="XP_013235591.1">
    <property type="nucleotide sequence ID" value="XM_013380137.1"/>
</dbReference>
<keyword evidence="7" id="KW-0576">Peroxisome</keyword>
<evidence type="ECO:0000256" key="8">
    <source>
        <dbReference type="PROSITE-ProRule" id="PRU00339"/>
    </source>
</evidence>
<dbReference type="InterPro" id="IPR019734">
    <property type="entry name" value="TPR_rpt"/>
</dbReference>
<comment type="similarity">
    <text evidence="3">Belongs to the peroxisomal targeting signal receptor family.</text>
</comment>
<keyword evidence="6 8" id="KW-0802">TPR repeat</keyword>
<evidence type="ECO:0000256" key="1">
    <source>
        <dbReference type="ARBA" id="ARBA00004275"/>
    </source>
</evidence>
<gene>
    <name evidence="9" type="ORF">ETH_00039305</name>
</gene>
<dbReference type="GO" id="GO:0005778">
    <property type="term" value="C:peroxisomal membrane"/>
    <property type="evidence" value="ECO:0007669"/>
    <property type="project" value="TreeGrafter"/>
</dbReference>
<comment type="subcellular location">
    <subcellularLocation>
        <location evidence="2">Cytoplasm</location>
    </subcellularLocation>
    <subcellularLocation>
        <location evidence="1">Peroxisome</location>
    </subcellularLocation>
</comment>
<dbReference type="SMART" id="SM00028">
    <property type="entry name" value="TPR"/>
    <property type="match status" value="4"/>
</dbReference>
<evidence type="ECO:0000256" key="4">
    <source>
        <dbReference type="ARBA" id="ARBA00022490"/>
    </source>
</evidence>
<dbReference type="PANTHER" id="PTHR10130:SF0">
    <property type="entry name" value="GH08708P"/>
    <property type="match status" value="1"/>
</dbReference>
<dbReference type="EMBL" id="HG677711">
    <property type="protein sequence ID" value="CDJ44843.1"/>
    <property type="molecule type" value="Genomic_DNA"/>
</dbReference>
<feature type="repeat" description="TPR" evidence="8">
    <location>
        <begin position="342"/>
        <end position="375"/>
    </location>
</feature>
<dbReference type="OrthoDB" id="448245at2759"/>